<comment type="caution">
    <text evidence="2">The sequence shown here is derived from an EMBL/GenBank/DDBJ whole genome shotgun (WGS) entry which is preliminary data.</text>
</comment>
<dbReference type="PATRIC" id="fig|1403939.3.peg.1063"/>
<sequence>MSPTYSVIVPSSALTPDEGPFSMGPGIRLGCRSHGVQWFDNVLNREQLCANLADVHCVGGSVIEVRVAFDLPERELRRVFAGVRYISGVTSWLVSKGSTPCDDHSGCRVVFVSCLAGDLVAADAEQAAADAARDAAEAERVQRVFDQIADDLDAQDGRSEPARPHRRWRGARGTV</sequence>
<gene>
    <name evidence="2" type="ORF">Q605_AUC00783G0004</name>
</gene>
<dbReference type="AlphaFoldDB" id="W1VG94"/>
<reference evidence="2 3" key="1">
    <citation type="submission" date="2013-12" db="EMBL/GenBank/DDBJ databases">
        <title>A Varibaculum cambriense genome reconstructed from a premature infant gut community with otherwise low bacterial novelty that shifts toward anaerobic metabolism during the third week of life.</title>
        <authorList>
            <person name="Brown C.T."/>
            <person name="Sharon I."/>
            <person name="Thomas B.C."/>
            <person name="Castelle C.J."/>
            <person name="Morowitz M.J."/>
            <person name="Banfield J.F."/>
        </authorList>
    </citation>
    <scope>NUCLEOTIDE SEQUENCE [LARGE SCALE GENOMIC DNA]</scope>
    <source>
        <strain evidence="3">DORA_12</strain>
    </source>
</reference>
<feature type="compositionally biased region" description="Basic residues" evidence="1">
    <location>
        <begin position="164"/>
        <end position="175"/>
    </location>
</feature>
<protein>
    <submittedName>
        <fullName evidence="2">Uncharacterized protein</fullName>
    </submittedName>
</protein>
<evidence type="ECO:0000313" key="2">
    <source>
        <dbReference type="EMBL" id="ETJ03860.1"/>
    </source>
</evidence>
<evidence type="ECO:0000313" key="3">
    <source>
        <dbReference type="Proteomes" id="UP000018852"/>
    </source>
</evidence>
<accession>W1VG94</accession>
<dbReference type="Proteomes" id="UP000018852">
    <property type="component" value="Unassembled WGS sequence"/>
</dbReference>
<name>W1VG94_9ACTO</name>
<dbReference type="EMBL" id="AZLV01000783">
    <property type="protein sequence ID" value="ETJ03860.1"/>
    <property type="molecule type" value="Genomic_DNA"/>
</dbReference>
<organism evidence="2 3">
    <name type="scientific">Actinomyces urogenitalis DORA_12</name>
    <dbReference type="NCBI Taxonomy" id="1403939"/>
    <lineage>
        <taxon>Bacteria</taxon>
        <taxon>Bacillati</taxon>
        <taxon>Actinomycetota</taxon>
        <taxon>Actinomycetes</taxon>
        <taxon>Actinomycetales</taxon>
        <taxon>Actinomycetaceae</taxon>
        <taxon>Actinomyces</taxon>
    </lineage>
</organism>
<proteinExistence type="predicted"/>
<feature type="region of interest" description="Disordered" evidence="1">
    <location>
        <begin position="153"/>
        <end position="175"/>
    </location>
</feature>
<evidence type="ECO:0000256" key="1">
    <source>
        <dbReference type="SAM" id="MobiDB-lite"/>
    </source>
</evidence>